<dbReference type="EMBL" id="JACJII010000001">
    <property type="protein sequence ID" value="MBA9005908.1"/>
    <property type="molecule type" value="Genomic_DNA"/>
</dbReference>
<feature type="region of interest" description="Disordered" evidence="2">
    <location>
        <begin position="1"/>
        <end position="37"/>
    </location>
</feature>
<evidence type="ECO:0000256" key="1">
    <source>
        <dbReference type="SAM" id="Coils"/>
    </source>
</evidence>
<proteinExistence type="predicted"/>
<accession>A0A7W3RA06</accession>
<reference evidence="3 4" key="1">
    <citation type="submission" date="2020-08" db="EMBL/GenBank/DDBJ databases">
        <title>Sequencing the genomes of 1000 actinobacteria strains.</title>
        <authorList>
            <person name="Klenk H.-P."/>
        </authorList>
    </citation>
    <scope>NUCLEOTIDE SEQUENCE [LARGE SCALE GENOMIC DNA]</scope>
    <source>
        <strain evidence="3 4">DSM 45823</strain>
    </source>
</reference>
<dbReference type="Proteomes" id="UP000539313">
    <property type="component" value="Unassembled WGS sequence"/>
</dbReference>
<name>A0A7W3RA06_9ACTN</name>
<dbReference type="AlphaFoldDB" id="A0A7W3RA06"/>
<evidence type="ECO:0000313" key="4">
    <source>
        <dbReference type="Proteomes" id="UP000539313"/>
    </source>
</evidence>
<protein>
    <submittedName>
        <fullName evidence="3">Uncharacterized protein</fullName>
    </submittedName>
</protein>
<sequence>MQTTVYYRNPDGSVGQVTVERPDWTGEPPGDEPPYQLPPGAVEITREEYEQTLADIQAAIEEQRRQVAEAEAARAKADYEALRAAGIPEEIARRLSGYTPPDPESQDAAGQGR</sequence>
<gene>
    <name evidence="3" type="ORF">HNR21_004790</name>
</gene>
<comment type="caution">
    <text evidence="3">The sequence shown here is derived from an EMBL/GenBank/DDBJ whole genome shotgun (WGS) entry which is preliminary data.</text>
</comment>
<evidence type="ECO:0000313" key="3">
    <source>
        <dbReference type="EMBL" id="MBA9005908.1"/>
    </source>
</evidence>
<keyword evidence="1" id="KW-0175">Coiled coil</keyword>
<keyword evidence="4" id="KW-1185">Reference proteome</keyword>
<feature type="coiled-coil region" evidence="1">
    <location>
        <begin position="42"/>
        <end position="85"/>
    </location>
</feature>
<dbReference type="RefSeq" id="WP_182706963.1">
    <property type="nucleotide sequence ID" value="NZ_JACJII010000001.1"/>
</dbReference>
<feature type="region of interest" description="Disordered" evidence="2">
    <location>
        <begin position="91"/>
        <end position="113"/>
    </location>
</feature>
<organism evidence="3 4">
    <name type="scientific">Thermomonospora cellulosilytica</name>
    <dbReference type="NCBI Taxonomy" id="1411118"/>
    <lineage>
        <taxon>Bacteria</taxon>
        <taxon>Bacillati</taxon>
        <taxon>Actinomycetota</taxon>
        <taxon>Actinomycetes</taxon>
        <taxon>Streptosporangiales</taxon>
        <taxon>Thermomonosporaceae</taxon>
        <taxon>Thermomonospora</taxon>
    </lineage>
</organism>
<evidence type="ECO:0000256" key="2">
    <source>
        <dbReference type="SAM" id="MobiDB-lite"/>
    </source>
</evidence>